<reference evidence="7" key="1">
    <citation type="submission" date="2022-11" db="EMBL/GenBank/DDBJ databases">
        <title>Centuries of genome instability and evolution in soft-shell clam transmissible cancer (bioRxiv).</title>
        <authorList>
            <person name="Hart S.F.M."/>
            <person name="Yonemitsu M.A."/>
            <person name="Giersch R.M."/>
            <person name="Beal B.F."/>
            <person name="Arriagada G."/>
            <person name="Davis B.W."/>
            <person name="Ostrander E.A."/>
            <person name="Goff S.P."/>
            <person name="Metzger M.J."/>
        </authorList>
    </citation>
    <scope>NUCLEOTIDE SEQUENCE</scope>
    <source>
        <strain evidence="7">MELC-2E11</strain>
        <tissue evidence="7">Siphon/mantle</tissue>
    </source>
</reference>
<dbReference type="InterPro" id="IPR015421">
    <property type="entry name" value="PyrdxlP-dep_Trfase_major"/>
</dbReference>
<dbReference type="SUPFAM" id="SSF53383">
    <property type="entry name" value="PLP-dependent transferases"/>
    <property type="match status" value="1"/>
</dbReference>
<name>A0ABY7E917_MYAAR</name>
<accession>A0ABY7E917</accession>
<dbReference type="PANTHER" id="PTHR45677:SF8">
    <property type="entry name" value="CYSTEINE SULFINIC ACID DECARBOXYLASE"/>
    <property type="match status" value="1"/>
</dbReference>
<keyword evidence="4 6" id="KW-0663">Pyridoxal phosphate</keyword>
<dbReference type="Pfam" id="PF00282">
    <property type="entry name" value="Pyridoxal_deC"/>
    <property type="match status" value="1"/>
</dbReference>
<comment type="cofactor">
    <cofactor evidence="1 6">
        <name>pyridoxal 5'-phosphate</name>
        <dbReference type="ChEBI" id="CHEBI:597326"/>
    </cofactor>
</comment>
<evidence type="ECO:0000256" key="4">
    <source>
        <dbReference type="ARBA" id="ARBA00022898"/>
    </source>
</evidence>
<dbReference type="Gene3D" id="3.90.1150.170">
    <property type="match status" value="1"/>
</dbReference>
<evidence type="ECO:0000313" key="7">
    <source>
        <dbReference type="EMBL" id="WAR05243.1"/>
    </source>
</evidence>
<dbReference type="InterPro" id="IPR002129">
    <property type="entry name" value="PyrdxlP-dep_de-COase"/>
</dbReference>
<keyword evidence="5 6" id="KW-0456">Lyase</keyword>
<protein>
    <submittedName>
        <fullName evidence="7">CSAD-like protein</fullName>
    </submittedName>
</protein>
<proteinExistence type="inferred from homology"/>
<evidence type="ECO:0000313" key="8">
    <source>
        <dbReference type="Proteomes" id="UP001164746"/>
    </source>
</evidence>
<dbReference type="PANTHER" id="PTHR45677">
    <property type="entry name" value="GLUTAMATE DECARBOXYLASE-RELATED"/>
    <property type="match status" value="1"/>
</dbReference>
<organism evidence="7 8">
    <name type="scientific">Mya arenaria</name>
    <name type="common">Soft-shell clam</name>
    <dbReference type="NCBI Taxonomy" id="6604"/>
    <lineage>
        <taxon>Eukaryota</taxon>
        <taxon>Metazoa</taxon>
        <taxon>Spiralia</taxon>
        <taxon>Lophotrochozoa</taxon>
        <taxon>Mollusca</taxon>
        <taxon>Bivalvia</taxon>
        <taxon>Autobranchia</taxon>
        <taxon>Heteroconchia</taxon>
        <taxon>Euheterodonta</taxon>
        <taxon>Imparidentia</taxon>
        <taxon>Neoheterodontei</taxon>
        <taxon>Myida</taxon>
        <taxon>Myoidea</taxon>
        <taxon>Myidae</taxon>
        <taxon>Mya</taxon>
    </lineage>
</organism>
<dbReference type="Proteomes" id="UP001164746">
    <property type="component" value="Chromosome 5"/>
</dbReference>
<sequence>MNFDDICIEKNTHFISEVCETLCAGCVPGDKTVQCGRKVDALKLWVMWRAIGDAGMAAITDNCFRNARGGGKD</sequence>
<evidence type="ECO:0000256" key="5">
    <source>
        <dbReference type="ARBA" id="ARBA00023239"/>
    </source>
</evidence>
<evidence type="ECO:0000256" key="6">
    <source>
        <dbReference type="RuleBase" id="RU000382"/>
    </source>
</evidence>
<comment type="similarity">
    <text evidence="2 6">Belongs to the group II decarboxylase family.</text>
</comment>
<evidence type="ECO:0000256" key="3">
    <source>
        <dbReference type="ARBA" id="ARBA00022793"/>
    </source>
</evidence>
<keyword evidence="8" id="KW-1185">Reference proteome</keyword>
<keyword evidence="3" id="KW-0210">Decarboxylase</keyword>
<evidence type="ECO:0000256" key="2">
    <source>
        <dbReference type="ARBA" id="ARBA00009533"/>
    </source>
</evidence>
<gene>
    <name evidence="7" type="ORF">MAR_020612</name>
</gene>
<dbReference type="EMBL" id="CP111016">
    <property type="protein sequence ID" value="WAR05243.1"/>
    <property type="molecule type" value="Genomic_DNA"/>
</dbReference>
<dbReference type="Gene3D" id="3.40.640.10">
    <property type="entry name" value="Type I PLP-dependent aspartate aminotransferase-like (Major domain)"/>
    <property type="match status" value="1"/>
</dbReference>
<evidence type="ECO:0000256" key="1">
    <source>
        <dbReference type="ARBA" id="ARBA00001933"/>
    </source>
</evidence>
<dbReference type="InterPro" id="IPR015424">
    <property type="entry name" value="PyrdxlP-dep_Trfase"/>
</dbReference>